<proteinExistence type="predicted"/>
<dbReference type="OrthoDB" id="298473at2"/>
<evidence type="ECO:0000313" key="2">
    <source>
        <dbReference type="Proteomes" id="UP000324233"/>
    </source>
</evidence>
<organism evidence="1 2">
    <name type="scientific">Aquisphaera giovannonii</name>
    <dbReference type="NCBI Taxonomy" id="406548"/>
    <lineage>
        <taxon>Bacteria</taxon>
        <taxon>Pseudomonadati</taxon>
        <taxon>Planctomycetota</taxon>
        <taxon>Planctomycetia</taxon>
        <taxon>Isosphaerales</taxon>
        <taxon>Isosphaeraceae</taxon>
        <taxon>Aquisphaera</taxon>
    </lineage>
</organism>
<dbReference type="KEGG" id="agv:OJF2_51370"/>
<dbReference type="AlphaFoldDB" id="A0A5B9W7M0"/>
<sequence length="67" mass="7834">MTADDFYKLVLALWGEDWRPRLLALLAKHGHHFTRQTLWNWRKGKTPVPDAVAVILNNEAKRKGIRL</sequence>
<accession>A0A5B9W7M0</accession>
<keyword evidence="2" id="KW-1185">Reference proteome</keyword>
<dbReference type="RefSeq" id="WP_148596222.1">
    <property type="nucleotide sequence ID" value="NZ_CP042997.1"/>
</dbReference>
<protein>
    <submittedName>
        <fullName evidence="1">Uncharacterized protein</fullName>
    </submittedName>
</protein>
<name>A0A5B9W7M0_9BACT</name>
<reference evidence="1 2" key="1">
    <citation type="submission" date="2019-08" db="EMBL/GenBank/DDBJ databases">
        <title>Deep-cultivation of Planctomycetes and their phenomic and genomic characterization uncovers novel biology.</title>
        <authorList>
            <person name="Wiegand S."/>
            <person name="Jogler M."/>
            <person name="Boedeker C."/>
            <person name="Pinto D."/>
            <person name="Vollmers J."/>
            <person name="Rivas-Marin E."/>
            <person name="Kohn T."/>
            <person name="Peeters S.H."/>
            <person name="Heuer A."/>
            <person name="Rast P."/>
            <person name="Oberbeckmann S."/>
            <person name="Bunk B."/>
            <person name="Jeske O."/>
            <person name="Meyerdierks A."/>
            <person name="Storesund J.E."/>
            <person name="Kallscheuer N."/>
            <person name="Luecker S."/>
            <person name="Lage O.M."/>
            <person name="Pohl T."/>
            <person name="Merkel B.J."/>
            <person name="Hornburger P."/>
            <person name="Mueller R.-W."/>
            <person name="Bruemmer F."/>
            <person name="Labrenz M."/>
            <person name="Spormann A.M."/>
            <person name="Op den Camp H."/>
            <person name="Overmann J."/>
            <person name="Amann R."/>
            <person name="Jetten M.S.M."/>
            <person name="Mascher T."/>
            <person name="Medema M.H."/>
            <person name="Devos D.P."/>
            <person name="Kaster A.-K."/>
            <person name="Ovreas L."/>
            <person name="Rohde M."/>
            <person name="Galperin M.Y."/>
            <person name="Jogler C."/>
        </authorList>
    </citation>
    <scope>NUCLEOTIDE SEQUENCE [LARGE SCALE GENOMIC DNA]</scope>
    <source>
        <strain evidence="1 2">OJF2</strain>
    </source>
</reference>
<dbReference type="EMBL" id="CP042997">
    <property type="protein sequence ID" value="QEH36553.1"/>
    <property type="molecule type" value="Genomic_DNA"/>
</dbReference>
<gene>
    <name evidence="1" type="ORF">OJF2_51370</name>
</gene>
<dbReference type="Proteomes" id="UP000324233">
    <property type="component" value="Chromosome"/>
</dbReference>
<evidence type="ECO:0000313" key="1">
    <source>
        <dbReference type="EMBL" id="QEH36553.1"/>
    </source>
</evidence>